<evidence type="ECO:0000259" key="4">
    <source>
        <dbReference type="PROSITE" id="PS50932"/>
    </source>
</evidence>
<evidence type="ECO:0000313" key="7">
    <source>
        <dbReference type="Proteomes" id="UP000199220"/>
    </source>
</evidence>
<evidence type="ECO:0000313" key="6">
    <source>
        <dbReference type="EMBL" id="SEE60851.1"/>
    </source>
</evidence>
<feature type="domain" description="HTH lacI-type" evidence="4">
    <location>
        <begin position="3"/>
        <end position="58"/>
    </location>
</feature>
<dbReference type="SUPFAM" id="SSF53822">
    <property type="entry name" value="Periplasmic binding protein-like I"/>
    <property type="match status" value="1"/>
</dbReference>
<dbReference type="STRING" id="648782.SAMN04488554_0007"/>
<organism evidence="5 7">
    <name type="scientific">Ruania alba</name>
    <dbReference type="NCBI Taxonomy" id="648782"/>
    <lineage>
        <taxon>Bacteria</taxon>
        <taxon>Bacillati</taxon>
        <taxon>Actinomycetota</taxon>
        <taxon>Actinomycetes</taxon>
        <taxon>Micrococcales</taxon>
        <taxon>Ruaniaceae</taxon>
        <taxon>Ruania</taxon>
    </lineage>
</organism>
<dbReference type="InterPro" id="IPR010982">
    <property type="entry name" value="Lambda_DNA-bd_dom_sf"/>
</dbReference>
<dbReference type="PANTHER" id="PTHR30146:SF109">
    <property type="entry name" value="HTH-TYPE TRANSCRIPTIONAL REGULATOR GALS"/>
    <property type="match status" value="1"/>
</dbReference>
<dbReference type="GO" id="GO:0003700">
    <property type="term" value="F:DNA-binding transcription factor activity"/>
    <property type="evidence" value="ECO:0007669"/>
    <property type="project" value="TreeGrafter"/>
</dbReference>
<reference evidence="7" key="2">
    <citation type="submission" date="2016-10" db="EMBL/GenBank/DDBJ databases">
        <authorList>
            <person name="Varghese N."/>
            <person name="Submissions S."/>
        </authorList>
    </citation>
    <scope>NUCLEOTIDE SEQUENCE [LARGE SCALE GENOMIC DNA]</scope>
    <source>
        <strain evidence="7">DSM 21368</strain>
    </source>
</reference>
<dbReference type="EMBL" id="FNTX01000002">
    <property type="protein sequence ID" value="SEE60851.1"/>
    <property type="molecule type" value="Genomic_DNA"/>
</dbReference>
<dbReference type="AlphaFoldDB" id="A0A1H5B4T3"/>
<dbReference type="SUPFAM" id="SSF47413">
    <property type="entry name" value="lambda repressor-like DNA-binding domains"/>
    <property type="match status" value="1"/>
</dbReference>
<dbReference type="SMART" id="SM00354">
    <property type="entry name" value="HTH_LACI"/>
    <property type="match status" value="1"/>
</dbReference>
<dbReference type="InterPro" id="IPR028082">
    <property type="entry name" value="Peripla_BP_I"/>
</dbReference>
<keyword evidence="7" id="KW-1185">Reference proteome</keyword>
<dbReference type="CDD" id="cd01392">
    <property type="entry name" value="HTH_LacI"/>
    <property type="match status" value="1"/>
</dbReference>
<sequence>MAVTRKDVALRAGVSTAVVSYVLNNGPRPVSSAARAKVLAAIDDLGYQRDGVARMLALGRSSTLGLVVPDIVMPYFGRLAQAISSLAFTQGLELLVATTDWDLAKEQANLRALVERRVEGIIVVSVDRHQDFGPYTAMGTPIVVVDRPEFAVRGSALVTQHLISHGHKKIALLGGPEGIVSTQRRYEGWRDVMAENHLHSGDDYVVAAPLTEPGGYDAVEQLLAMDPAPTAALVATDVQAFGVLRRLYERGVAVPGDLALAVANATELAQFTVPSLTSLVAPTIDIAGAAIEALDQRKDELVQTINVANYALAERESCGCLPRRSGGLR</sequence>
<dbReference type="PROSITE" id="PS50932">
    <property type="entry name" value="HTH_LACI_2"/>
    <property type="match status" value="1"/>
</dbReference>
<dbReference type="Gene3D" id="1.10.260.40">
    <property type="entry name" value="lambda repressor-like DNA-binding domains"/>
    <property type="match status" value="1"/>
</dbReference>
<dbReference type="EMBL" id="FNTX01000001">
    <property type="protein sequence ID" value="SED49387.1"/>
    <property type="molecule type" value="Genomic_DNA"/>
</dbReference>
<dbReference type="GO" id="GO:0000976">
    <property type="term" value="F:transcription cis-regulatory region binding"/>
    <property type="evidence" value="ECO:0007669"/>
    <property type="project" value="TreeGrafter"/>
</dbReference>
<name>A0A1H5B4T3_9MICO</name>
<keyword evidence="2" id="KW-0238">DNA-binding</keyword>
<evidence type="ECO:0000256" key="1">
    <source>
        <dbReference type="ARBA" id="ARBA00023015"/>
    </source>
</evidence>
<dbReference type="InterPro" id="IPR000843">
    <property type="entry name" value="HTH_LacI"/>
</dbReference>
<keyword evidence="3" id="KW-0804">Transcription</keyword>
<keyword evidence="1" id="KW-0805">Transcription regulation</keyword>
<evidence type="ECO:0000313" key="5">
    <source>
        <dbReference type="EMBL" id="SED49387.1"/>
    </source>
</evidence>
<dbReference type="Pfam" id="PF13377">
    <property type="entry name" value="Peripla_BP_3"/>
    <property type="match status" value="1"/>
</dbReference>
<dbReference type="RefSeq" id="WP_089771128.1">
    <property type="nucleotide sequence ID" value="NZ_FNTX01000001.1"/>
</dbReference>
<dbReference type="CDD" id="cd06267">
    <property type="entry name" value="PBP1_LacI_sugar_binding-like"/>
    <property type="match status" value="1"/>
</dbReference>
<evidence type="ECO:0000256" key="3">
    <source>
        <dbReference type="ARBA" id="ARBA00023163"/>
    </source>
</evidence>
<proteinExistence type="predicted"/>
<gene>
    <name evidence="5" type="ORF">SAMN04488554_0007</name>
    <name evidence="6" type="ORF">SAMN04488554_2132</name>
</gene>
<dbReference type="OrthoDB" id="37081at2"/>
<evidence type="ECO:0000256" key="2">
    <source>
        <dbReference type="ARBA" id="ARBA00023125"/>
    </source>
</evidence>
<dbReference type="Pfam" id="PF00356">
    <property type="entry name" value="LacI"/>
    <property type="match status" value="1"/>
</dbReference>
<dbReference type="InterPro" id="IPR046335">
    <property type="entry name" value="LacI/GalR-like_sensor"/>
</dbReference>
<dbReference type="Proteomes" id="UP000199220">
    <property type="component" value="Unassembled WGS sequence"/>
</dbReference>
<dbReference type="PANTHER" id="PTHR30146">
    <property type="entry name" value="LACI-RELATED TRANSCRIPTIONAL REPRESSOR"/>
    <property type="match status" value="1"/>
</dbReference>
<dbReference type="Gene3D" id="3.40.50.2300">
    <property type="match status" value="2"/>
</dbReference>
<protein>
    <submittedName>
        <fullName evidence="5">LacI family transcriptional regulator</fullName>
    </submittedName>
</protein>
<accession>A0A1H5B4T3</accession>
<reference evidence="5" key="1">
    <citation type="submission" date="2016-10" db="EMBL/GenBank/DDBJ databases">
        <authorList>
            <person name="de Groot N.N."/>
        </authorList>
    </citation>
    <scope>NUCLEOTIDE SEQUENCE [LARGE SCALE GENOMIC DNA]</scope>
    <source>
        <strain evidence="5">DSM 21368</strain>
    </source>
</reference>